<dbReference type="InterPro" id="IPR036928">
    <property type="entry name" value="AS_sf"/>
</dbReference>
<keyword evidence="4" id="KW-1185">Reference proteome</keyword>
<proteinExistence type="predicted"/>
<dbReference type="GO" id="GO:0017064">
    <property type="term" value="F:fatty acid amide hydrolase activity"/>
    <property type="evidence" value="ECO:0007669"/>
    <property type="project" value="TreeGrafter"/>
</dbReference>
<feature type="compositionally biased region" description="Basic and acidic residues" evidence="1">
    <location>
        <begin position="616"/>
        <end position="641"/>
    </location>
</feature>
<dbReference type="OrthoDB" id="6062895at2759"/>
<feature type="non-terminal residue" evidence="3">
    <location>
        <position position="1"/>
    </location>
</feature>
<dbReference type="EMBL" id="RQTK01000256">
    <property type="protein sequence ID" value="RUS83148.1"/>
    <property type="molecule type" value="Genomic_DNA"/>
</dbReference>
<accession>A0A3S0ZUI8</accession>
<dbReference type="Pfam" id="PF01425">
    <property type="entry name" value="Amidase"/>
    <property type="match status" value="1"/>
</dbReference>
<dbReference type="InterPro" id="IPR023631">
    <property type="entry name" value="Amidase_dom"/>
</dbReference>
<evidence type="ECO:0000259" key="2">
    <source>
        <dbReference type="Pfam" id="PF01425"/>
    </source>
</evidence>
<dbReference type="AlphaFoldDB" id="A0A3S0ZUI8"/>
<gene>
    <name evidence="3" type="ORF">EGW08_009095</name>
</gene>
<reference evidence="3 4" key="1">
    <citation type="submission" date="2019-01" db="EMBL/GenBank/DDBJ databases">
        <title>A draft genome assembly of the solar-powered sea slug Elysia chlorotica.</title>
        <authorList>
            <person name="Cai H."/>
            <person name="Li Q."/>
            <person name="Fang X."/>
            <person name="Li J."/>
            <person name="Curtis N.E."/>
            <person name="Altenburger A."/>
            <person name="Shibata T."/>
            <person name="Feng M."/>
            <person name="Maeda T."/>
            <person name="Schwartz J.A."/>
            <person name="Shigenobu S."/>
            <person name="Lundholm N."/>
            <person name="Nishiyama T."/>
            <person name="Yang H."/>
            <person name="Hasebe M."/>
            <person name="Li S."/>
            <person name="Pierce S.K."/>
            <person name="Wang J."/>
        </authorList>
    </citation>
    <scope>NUCLEOTIDE SEQUENCE [LARGE SCALE GENOMIC DNA]</scope>
    <source>
        <strain evidence="3">EC2010</strain>
        <tissue evidence="3">Whole organism of an adult</tissue>
    </source>
</reference>
<organism evidence="3 4">
    <name type="scientific">Elysia chlorotica</name>
    <name type="common">Eastern emerald elysia</name>
    <name type="synonym">Sea slug</name>
    <dbReference type="NCBI Taxonomy" id="188477"/>
    <lineage>
        <taxon>Eukaryota</taxon>
        <taxon>Metazoa</taxon>
        <taxon>Spiralia</taxon>
        <taxon>Lophotrochozoa</taxon>
        <taxon>Mollusca</taxon>
        <taxon>Gastropoda</taxon>
        <taxon>Heterobranchia</taxon>
        <taxon>Euthyneura</taxon>
        <taxon>Panpulmonata</taxon>
        <taxon>Sacoglossa</taxon>
        <taxon>Placobranchoidea</taxon>
        <taxon>Plakobranchidae</taxon>
        <taxon>Elysia</taxon>
    </lineage>
</organism>
<feature type="compositionally biased region" description="Polar residues" evidence="1">
    <location>
        <begin position="504"/>
        <end position="534"/>
    </location>
</feature>
<dbReference type="InterPro" id="IPR052096">
    <property type="entry name" value="Endocannabinoid_amidase"/>
</dbReference>
<comment type="caution">
    <text evidence="3">The sequence shown here is derived from an EMBL/GenBank/DDBJ whole genome shotgun (WGS) entry which is preliminary data.</text>
</comment>
<dbReference type="SUPFAM" id="SSF75304">
    <property type="entry name" value="Amidase signature (AS) enzymes"/>
    <property type="match status" value="1"/>
</dbReference>
<protein>
    <recommendedName>
        <fullName evidence="2">Amidase domain-containing protein</fullName>
    </recommendedName>
</protein>
<dbReference type="Gene3D" id="3.90.1300.10">
    <property type="entry name" value="Amidase signature (AS) domain"/>
    <property type="match status" value="1"/>
</dbReference>
<feature type="domain" description="Amidase" evidence="2">
    <location>
        <begin position="14"/>
        <end position="391"/>
    </location>
</feature>
<feature type="compositionally biased region" description="Basic and acidic residues" evidence="1">
    <location>
        <begin position="444"/>
        <end position="466"/>
    </location>
</feature>
<evidence type="ECO:0000313" key="3">
    <source>
        <dbReference type="EMBL" id="RUS83148.1"/>
    </source>
</evidence>
<dbReference type="Proteomes" id="UP000271974">
    <property type="component" value="Unassembled WGS sequence"/>
</dbReference>
<evidence type="ECO:0000256" key="1">
    <source>
        <dbReference type="SAM" id="MobiDB-lite"/>
    </source>
</evidence>
<name>A0A3S0ZUI8_ELYCH</name>
<feature type="compositionally biased region" description="Polar residues" evidence="1">
    <location>
        <begin position="431"/>
        <end position="440"/>
    </location>
</feature>
<evidence type="ECO:0000313" key="4">
    <source>
        <dbReference type="Proteomes" id="UP000271974"/>
    </source>
</evidence>
<feature type="compositionally biased region" description="Polar residues" evidence="1">
    <location>
        <begin position="549"/>
        <end position="607"/>
    </location>
</feature>
<dbReference type="GO" id="GO:0004040">
    <property type="term" value="F:amidase activity"/>
    <property type="evidence" value="ECO:0007669"/>
    <property type="project" value="TreeGrafter"/>
</dbReference>
<sequence>IPFIRTNSAQALPFCIGLQSSNPIFGRAVNPVSAARSAGGGSFGEACALALHASTLGVGVDLAGGTRIPAHFCGVTALRPTPQRLSAQGLLNGLNEVPACVSPMAREVSGLVAFMRAACGPAQEQVDPRVARMPFNEDMFSSSRPLKIGYYTEDQCTKTTPPVFRAIIQAKKYLVEKGHKLVHFEPPDMKYMLTDLLFPATMGSSKMLWQLLSQDVVDESCRDLYRRAGMGASVRWMLARWRHAQSPIELATERSAVPETMTDWWQLTNQIQDYRHQFLLQWKQAHLDALLCPVFPCAAVKHANENRFLACLTHVGLFSLLNYPAGTVSVTKVTDTDLSHFHMEKFRPETPLETLITQDQVENEADGNESAVGLPVGVQVAALPFHEETVLRLMLELEQKPRTDQAASTGDYRHTQASISLSSESQLGKISLQGRLTQARRSTKTPDNESVDARRSGKSRASDAKDSSVSSKKSSKAGSNRQSSDLNSELNFEEDNDHRKETSQDWTFYTARQNSQGSSRRISVNTASLPNSDVSPEKWKISAGKNDVENSQGSPQRGSANGASHSQGSPQRGSANGAPHSQGSPQRGSANGAPHSQGSPQRGSANGASLPVNDDSSEKWRSGARKNDVENSRSPSDRSSGEFETESSSSSGEKKEKVLLDVEIIQL</sequence>
<dbReference type="GO" id="GO:0009062">
    <property type="term" value="P:fatty acid catabolic process"/>
    <property type="evidence" value="ECO:0007669"/>
    <property type="project" value="TreeGrafter"/>
</dbReference>
<dbReference type="PANTHER" id="PTHR45847">
    <property type="entry name" value="FATTY ACID AMIDE HYDROLASE"/>
    <property type="match status" value="1"/>
</dbReference>
<feature type="region of interest" description="Disordered" evidence="1">
    <location>
        <begin position="431"/>
        <end position="667"/>
    </location>
</feature>
<dbReference type="PANTHER" id="PTHR45847:SF6">
    <property type="entry name" value="FATTY ACID AMIDE HYDROLASE"/>
    <property type="match status" value="1"/>
</dbReference>
<feature type="compositionally biased region" description="Low complexity" evidence="1">
    <location>
        <begin position="467"/>
        <end position="479"/>
    </location>
</feature>
<feature type="region of interest" description="Disordered" evidence="1">
    <location>
        <begin position="402"/>
        <end position="421"/>
    </location>
</feature>
<feature type="compositionally biased region" description="Polar residues" evidence="1">
    <location>
        <begin position="480"/>
        <end position="490"/>
    </location>
</feature>
<dbReference type="STRING" id="188477.A0A3S0ZUI8"/>